<dbReference type="EMBL" id="BARW01019526">
    <property type="protein sequence ID" value="GAI96295.1"/>
    <property type="molecule type" value="Genomic_DNA"/>
</dbReference>
<organism evidence="1">
    <name type="scientific">marine sediment metagenome</name>
    <dbReference type="NCBI Taxonomy" id="412755"/>
    <lineage>
        <taxon>unclassified sequences</taxon>
        <taxon>metagenomes</taxon>
        <taxon>ecological metagenomes</taxon>
    </lineage>
</organism>
<accession>X1U8U9</accession>
<dbReference type="InterPro" id="IPR013785">
    <property type="entry name" value="Aldolase_TIM"/>
</dbReference>
<evidence type="ECO:0008006" key="2">
    <source>
        <dbReference type="Google" id="ProtNLM"/>
    </source>
</evidence>
<reference evidence="1" key="1">
    <citation type="journal article" date="2014" name="Front. Microbiol.">
        <title>High frequency of phylogenetically diverse reductive dehalogenase-homologous genes in deep subseafloor sedimentary metagenomes.</title>
        <authorList>
            <person name="Kawai M."/>
            <person name="Futagami T."/>
            <person name="Toyoda A."/>
            <person name="Takaki Y."/>
            <person name="Nishi S."/>
            <person name="Hori S."/>
            <person name="Arai W."/>
            <person name="Tsubouchi T."/>
            <person name="Morono Y."/>
            <person name="Uchiyama I."/>
            <person name="Ito T."/>
            <person name="Fujiyama A."/>
            <person name="Inagaki F."/>
            <person name="Takami H."/>
        </authorList>
    </citation>
    <scope>NUCLEOTIDE SEQUENCE</scope>
    <source>
        <strain evidence="1">Expedition CK06-06</strain>
    </source>
</reference>
<dbReference type="AlphaFoldDB" id="X1U8U9"/>
<feature type="non-terminal residue" evidence="1">
    <location>
        <position position="1"/>
    </location>
</feature>
<gene>
    <name evidence="1" type="ORF">S12H4_33162</name>
</gene>
<protein>
    <recommendedName>
        <fullName evidence="2">4Fe4S-binding SPASM domain-containing protein</fullName>
    </recommendedName>
</protein>
<dbReference type="Gene3D" id="3.20.20.70">
    <property type="entry name" value="Aldolase class I"/>
    <property type="match status" value="1"/>
</dbReference>
<proteinExistence type="predicted"/>
<comment type="caution">
    <text evidence="1">The sequence shown here is derived from an EMBL/GenBank/DDBJ whole genome shotgun (WGS) entry which is preliminary data.</text>
</comment>
<evidence type="ECO:0000313" key="1">
    <source>
        <dbReference type="EMBL" id="GAI96295.1"/>
    </source>
</evidence>
<sequence>WIHNTHFRGDRKGMVDFLFRRAFNTLGSALSTTGRGLGCSIQSTIHLRLGDLVMAPCHRTSYKGMNYAHFEVKDGRIAGIIADNPELMTAIISLDGKNMPMCEVCLIKHLCSGGCLGSQFETTGDLFSPIPSVCRLEHARIMAMVEAYKEIGIYDTVLGRVNREKRNALEVLECLV</sequence>
<name>X1U8U9_9ZZZZ</name>